<dbReference type="InterPro" id="IPR051861">
    <property type="entry name" value="NET_actin-binding_domain"/>
</dbReference>
<evidence type="ECO:0000313" key="4">
    <source>
        <dbReference type="Proteomes" id="UP001172673"/>
    </source>
</evidence>
<dbReference type="AlphaFoldDB" id="A0AA38WYB2"/>
<feature type="region of interest" description="Disordered" evidence="2">
    <location>
        <begin position="366"/>
        <end position="450"/>
    </location>
</feature>
<dbReference type="EMBL" id="JAPDRK010000022">
    <property type="protein sequence ID" value="KAJ9603346.1"/>
    <property type="molecule type" value="Genomic_DNA"/>
</dbReference>
<feature type="coiled-coil region" evidence="1">
    <location>
        <begin position="783"/>
        <end position="835"/>
    </location>
</feature>
<dbReference type="Proteomes" id="UP001172673">
    <property type="component" value="Unassembled WGS sequence"/>
</dbReference>
<protein>
    <submittedName>
        <fullName evidence="3">Translocon subunit</fullName>
    </submittedName>
</protein>
<feature type="region of interest" description="Disordered" evidence="2">
    <location>
        <begin position="34"/>
        <end position="65"/>
    </location>
</feature>
<evidence type="ECO:0000313" key="3">
    <source>
        <dbReference type="EMBL" id="KAJ9603346.1"/>
    </source>
</evidence>
<reference evidence="3" key="1">
    <citation type="submission" date="2022-10" db="EMBL/GenBank/DDBJ databases">
        <title>Culturing micro-colonial fungi from biological soil crusts in the Mojave desert and describing Neophaeococcomyces mojavensis, and introducing the new genera and species Taxawa tesnikishii.</title>
        <authorList>
            <person name="Kurbessoian T."/>
            <person name="Stajich J.E."/>
        </authorList>
    </citation>
    <scope>NUCLEOTIDE SEQUENCE</scope>
    <source>
        <strain evidence="3">TK_41</strain>
    </source>
</reference>
<comment type="caution">
    <text evidence="3">The sequence shown here is derived from an EMBL/GenBank/DDBJ whole genome shotgun (WGS) entry which is preliminary data.</text>
</comment>
<evidence type="ECO:0000256" key="2">
    <source>
        <dbReference type="SAM" id="MobiDB-lite"/>
    </source>
</evidence>
<feature type="compositionally biased region" description="Acidic residues" evidence="2">
    <location>
        <begin position="385"/>
        <end position="394"/>
    </location>
</feature>
<sequence>MDFHAIATVVLGGLAIGLGHSLIQAIRQIKASCSRESKSSSEAPQPSGPTPMPHTMSTSLEQSIVSQESQVISSNDILRVNIPDPVLALDAEVDAIVAGSGIEDYLNIDIPEASFGWDELVETIAEGLDSEACFDGTLNLPTEVAPSYQQDICQVSEINQAAGVPSSTSTQPSEVSKSTSLTLWRPSTYLNAAHIAHFSPSSASSDAPSTCAALIVYKPAVRVNVRAAQFTITSILQTGTPFTRRSIVDTTPVTIPLQDSPATSSQVSVGRALVLYRPPFHLDSAFRYNQIWSGLLAVATSDFWQDVLVGWCIEVYRNRMTLDMRAVLCRLVVVDSTARLKLGSSTRVVAAEDALHLANNTGIEQSSHDTTIACDTSSGTPSEDVSFDSTDEDTSTVPTTSEEGDESCHVEESVENSCCDNLEFETDPNVDASETGPNSESSEEETEIQQLREALEHQQSVSQSLRSQLLDREAEMKEVKEELGQVKHFREMLEIDSDDTEKKLRSTQQELLQTKQQLRGFQSMTTSAAQQQQPQVTNPAEGFNVSAIMTAYKEACKEVKAAEEAKAYIQRLLNDVVKERDHWKYQNQAIQKEYGQQLHRANAIVEHQRGTIEGMDAQMQSLLQQKAVDRRRIVEQEDCIKDLQAYNGTLLKDFTNKLIEDPQDTIYPFMCTHNEARDLRNQVESAQATSAQFIKANQELAKELEVEQLKAQRLQIEKDHLVNKCAQALANYEVLEAKVEHWMDGLPGVVKAQEELSEEEAESMDKEFKLQSKAHVVKTKTVLKKAVLDVSDLQSKLATMERNHKAEVADLEDRISELKEENNRMNSENFDLTHKLHTSEENARALETQVKDVDYAARQWRDQCERQVHGDMTTVVQEKHREELDNLKNQNWALQHMNTQLAYGKETAVSDVELFKWSFVNSITRVREMEAEWVFARQKCDAMEERFKKELREDPLRIEKKDAYEGMSFERKQELLREDDRWIVAATGIKLGRGHDTEGSSLATGVLSTFMADARALVERLRQEEEAASNKE</sequence>
<keyword evidence="4" id="KW-1185">Reference proteome</keyword>
<dbReference type="PANTHER" id="PTHR32258:SF26">
    <property type="entry name" value="KINASE INTERACTING (KIP1-LIKE) FAMILY PROTEIN"/>
    <property type="match status" value="1"/>
</dbReference>
<feature type="compositionally biased region" description="Polar residues" evidence="2">
    <location>
        <begin position="366"/>
        <end position="383"/>
    </location>
</feature>
<feature type="coiled-coil region" evidence="1">
    <location>
        <begin position="697"/>
        <end position="738"/>
    </location>
</feature>
<evidence type="ECO:0000256" key="1">
    <source>
        <dbReference type="SAM" id="Coils"/>
    </source>
</evidence>
<gene>
    <name evidence="3" type="primary">SEC61_1</name>
    <name evidence="3" type="ORF">H2200_012124</name>
</gene>
<keyword evidence="1" id="KW-0175">Coiled coil</keyword>
<dbReference type="PANTHER" id="PTHR32258">
    <property type="entry name" value="PROTEIN NETWORKED 4A"/>
    <property type="match status" value="1"/>
</dbReference>
<organism evidence="3 4">
    <name type="scientific">Cladophialophora chaetospira</name>
    <dbReference type="NCBI Taxonomy" id="386627"/>
    <lineage>
        <taxon>Eukaryota</taxon>
        <taxon>Fungi</taxon>
        <taxon>Dikarya</taxon>
        <taxon>Ascomycota</taxon>
        <taxon>Pezizomycotina</taxon>
        <taxon>Eurotiomycetes</taxon>
        <taxon>Chaetothyriomycetidae</taxon>
        <taxon>Chaetothyriales</taxon>
        <taxon>Herpotrichiellaceae</taxon>
        <taxon>Cladophialophora</taxon>
    </lineage>
</organism>
<proteinExistence type="predicted"/>
<name>A0AA38WYB2_9EURO</name>
<accession>A0AA38WYB2</accession>